<reference evidence="2 3" key="1">
    <citation type="submission" date="2013-11" db="EMBL/GenBank/DDBJ databases">
        <authorList>
            <person name="Awa H."/>
            <person name="Bernal J.T."/>
            <person name="Coelho R.E."/>
            <person name="Culpepper S.C."/>
            <person name="Devaraju V.S."/>
            <person name="Higgins R.T."/>
            <person name="Husein A.J."/>
            <person name="Johnston E.M."/>
            <person name="Jung J.A."/>
            <person name="Kanani-Hendijani T.A."/>
            <person name="Knapp R.E."/>
            <person name="Lepiocha N."/>
            <person name="McCarter A.J."/>
            <person name="Merlau P.R."/>
            <person name="Monfared M.S."/>
            <person name="Olney H.P."/>
            <person name="Pineda M.R."/>
            <person name="Pizzini S.E."/>
            <person name="Roberson D.J."/>
            <person name="Rodriguez J."/>
            <person name="Simpson N.A."/>
            <person name="Stevens S.C."/>
            <person name="Stroub-Tahmassi C.A."/>
            <person name="Syed N."/>
            <person name="Torres S.E."/>
            <person name="Townsend C.W."/>
            <person name="White X.E."/>
            <person name="Willette C.E."/>
            <person name="Deming K.E."/>
            <person name="Simon S.E."/>
            <person name="Benjamin R.C."/>
            <person name="Hughes L.E."/>
            <person name="Bradley K.W."/>
            <person name="Clarke D.Q."/>
            <person name="Lewis M.F."/>
            <person name="Barker L.P."/>
            <person name="Bailey C."/>
            <person name="Asai D.J."/>
            <person name="Garber M.L."/>
            <person name="Bowman C.A."/>
            <person name="Russell D.A."/>
            <person name="Pope W.H."/>
            <person name="Jacobs-Sera D."/>
            <person name="Hendrix R.W."/>
            <person name="Hatfull G.F."/>
        </authorList>
    </citation>
    <scope>NUCLEOTIDE SEQUENCE [LARGE SCALE GENOMIC DNA]</scope>
</reference>
<organism evidence="2 3">
    <name type="scientific">Mycobacterium phage Donovan</name>
    <dbReference type="NCBI Taxonomy" id="1429793"/>
    <lineage>
        <taxon>Viruses</taxon>
        <taxon>Duplodnaviria</taxon>
        <taxon>Heunggongvirae</taxon>
        <taxon>Uroviricota</taxon>
        <taxon>Caudoviricetes</taxon>
        <taxon>Pclasvirinae</taxon>
        <taxon>Fishburnevirus</taxon>
        <taxon>Fishburnevirus donovan</taxon>
    </lineage>
</organism>
<protein>
    <submittedName>
        <fullName evidence="2">Uncharacterized protein</fullName>
    </submittedName>
</protein>
<evidence type="ECO:0000313" key="2">
    <source>
        <dbReference type="EMBL" id="AHG23752.1"/>
    </source>
</evidence>
<keyword evidence="3" id="KW-1185">Reference proteome</keyword>
<gene>
    <name evidence="2" type="primary">48</name>
    <name evidence="2" type="ORF">PBI_DONOVAN_48</name>
</gene>
<evidence type="ECO:0000256" key="1">
    <source>
        <dbReference type="SAM" id="MobiDB-lite"/>
    </source>
</evidence>
<name>W0LMT9_9CAUD</name>
<proteinExistence type="predicted"/>
<dbReference type="RefSeq" id="YP_009004419.1">
    <property type="nucleotide sequence ID" value="NC_023552.1"/>
</dbReference>
<dbReference type="GeneID" id="18505731"/>
<dbReference type="Proteomes" id="UP000019130">
    <property type="component" value="Segment"/>
</dbReference>
<accession>W0LMT9</accession>
<feature type="region of interest" description="Disordered" evidence="1">
    <location>
        <begin position="108"/>
        <end position="130"/>
    </location>
</feature>
<sequence length="130" mass="14269">MTRPPSYHYAAADALLADLAETKPESFKFPFVQAKVQRAQIHALLANSPWHPGIEVDAVVVDDDAETVDFSGNAVRRPPHPLDCRECGGSFDRCISLAPGRKCCPDCRHKLDPRPRPGGSETRTAKGDYL</sequence>
<dbReference type="EMBL" id="KF841477">
    <property type="protein sequence ID" value="AHG23752.1"/>
    <property type="molecule type" value="Genomic_DNA"/>
</dbReference>
<evidence type="ECO:0000313" key="3">
    <source>
        <dbReference type="Proteomes" id="UP000019130"/>
    </source>
</evidence>
<dbReference type="KEGG" id="vg:18505731"/>